<feature type="region of interest" description="Disordered" evidence="1">
    <location>
        <begin position="3166"/>
        <end position="3202"/>
    </location>
</feature>
<evidence type="ECO:0008006" key="4">
    <source>
        <dbReference type="Google" id="ProtNLM"/>
    </source>
</evidence>
<gene>
    <name evidence="2" type="ORF">SO694_00003743</name>
</gene>
<dbReference type="Proteomes" id="UP001363151">
    <property type="component" value="Unassembled WGS sequence"/>
</dbReference>
<feature type="region of interest" description="Disordered" evidence="1">
    <location>
        <begin position="1"/>
        <end position="65"/>
    </location>
</feature>
<sequence>MVERMDRPLSFEEYFEQNDSRVGKSPASARKTAREAPRSAGAVYEERTPRRSAGANAPTTLTPGKRRVDNIIEGLTSGSQLSDLEQLRLFEDLEREVDRFRHKEHLTDAEAREAHHVSSVALEFMKHEHHNWKEKHRSTQSEKKASAAFRIKSLLRSWYITKKLSRAFHVLSVAMYNGRRHEETREHHARELARQQKHHEHREKSWREAQHKVAVGLTAERRGRIVATVVRYRFKEKRERGLRHALRVWHVGITRSNIDAEGCVRGIGLVSRAWRRQWRQVLAASLSTWRSRAVVEERNRFALVRGLGAVRRALERGHAVRSRVALKAWAANARRSRVAEASKAQAALLVGRVAKRWSGGALGRGWARWRLLVHRARGLERVKRRLARSRAGRAVDRWRASTANHAKLRSLLQRGVVVWSRATLQRGLRTWRGATARLSKDARLERRRAAVVDRCRRRLANHATGRAYAGWRAFAAERKRLRGLVRRCVLRLTQGALGPALRSWRLHRDAAIRREAEALVAKRRAEAAAMKCRLRFLRALEHRAWNAWVGHVGERKRLRSALKHATLRFRHSKVAPALGTWRLFAQKAADADRDGRNKSRSATMVDRAIRRASRRRLAAAVHTWKDVLKTDSERSLLARLEAQSRRNDLFARIATSVHDPLRALKRLERLDVWPAVRTWKENFAALRDAEVSAARMAKGALRAMTSVETRWLRRGMASWRARRDASRRVQKLVARWKASKLAAGVRTWRDHGRARKCLKDAAALVAKALGRMKKVEVAAAWRAWELARRAWLEERRAAGLGHRARREGLLKAVKLFRDASLRALNGRWRAWASAARSEKARRAKMRRVILRCLHAALATATTQWARAARAATASRRKILKVVSKLRHRATAAGFGTWARAARAGAALEAKMVRVILRLGHRAAAGGFGKWRAFVDADRGAERSVLRVLGKLGHRAQARAFRAWFDACKKERLLEQRVLHVLLKMVHRAAAAGFRRWAFVDRSLRRVESRVRRVLSRMSHRRLVAALNQWKLVEAFASQLETKVFRVLGKLSNRAAAAAFRQWASVHRSAARLEARVLRVVCRMAHIKLWAAFDVWAAKAAERRAGERKMARFVRRLSHRAAGAAMRQWVDVQRFERRAEAKIGKTLRRMEHRSAGLAWTQWRNVVAAALRGEARVLRCLGRMGHRAAALALMRWAAVVAHLDRVDDLLRAALLKMSHRRHAAALRRWTFAVRVALANERKMERVILRVSHRALAAALAQWLAALESDRRVERSTRAVLGRFAHRRTAAALRQWVLANRRAADVELKTRRVVLRLSHRHIAAAFRAWRAACECLRDVERKMRRALGKLTHRKAAGAFRRWAATARGEARLEARMRRALSKMSHRKANEAVRQWAAVVAAERAKEATMTRALLKMLASMEAAGWRRWVYVFRRSADVERKMTRVLKHVLNAFAAAGWNQWVAQVARLADAEATVVRVLKHMLHRAASQAWRAWHGRVVELRVLSIHASAVRESAKVRHHRMTRAVYNRCHSKGRRLVALAFSTWLRHGNLLAEWRASQERACAVSDRCLRKLVARGLAKGLRQWVRAVGSEKRDRLDVLRRIGRCVHDPVRALRRLNALDAWTGWRTWVLATAELRALAERQRAACDVVLRLFADGDARKRRAGWLSWRLHQRTMVRLDHLFGRWTHSKQAAGFSAWVDVYMRALDRDRAGALALRALRQLARRDLARALHTWVGFLAAAEVARRPGARGGLRRWAEAVRDRRRAEAIVVKTLSHMSHRTLHLAWMAWRAAARAATEALHALALRFEGQRLRLRSILQVAEARAKLDAMRGLMRWISFASRSRHATAARSVGVKMAERVLRRCQSRSLSRGFHAWSTVMFEDSASSLSAKLRAEQARTTMFGRLATSAHDPLRALKRLDKLGAWTGLRTWKAATDLARAAADARHRGASRALASLRGADARKLRAALHTWVLHRRAAAKCERLVKRWTRAVELAAWRSWAEAVARSEEGRRGVALAAKVAGRLLKKAEALAWRRWVVAARLFYVDGKSRELARLKEAQACVRAAALLSNRNLRATHGRWRSWVAFVREENGKRDTMRRVLLRAYHGAQSRAVRQWAAQIRDFLESERRMKRVVGKMGHRASAAGFDAWRRATAAEAAREHQMRHVLVELSKHALAAAVRQWKAVVVDHERKKRRVRAAVGRLGHRKAAGAFRSWRDATRRARDVERKCVRVILKMTHRRTHSAFRSWLLTARSERRAEALCGKVLKRMANLAVFAAFHEWACNARALKAVEERCRRVASRMAHRKLWAAFRQWDLEARACAAAEGTMRRVLVTMCHRAAHDALRQWVCVVADLKAADRKVLRCVGRMLSCAVAAGWRRWLEVDARCVAVEATVRRTVKHLLHRSQSLAWRLWVAKTIERRVAALRASSVADGDAVRLVRIRRALYHRCHGLARKRLFVGWNTWLERRPRRRRRGAPGPRVRARGPVPAAHAARRALRGLPPLGRRRAARGPGPAGRLRSPRPLRATTRSALRRLDRFDAWRGWQTWARFTGEARATAARRERAARDVARLFSDRGARARAGLTSWVLHQRTMVKLDGLFGRWQRSAEWGACTARRPPPGAAGARARARAAGSGRRLAAAERDHRLKVLFWDLDGKRSGALRKALLVWSGANSSHTRNLRIVARCAARLRHRGLLAALNAWVDDVAERKRLRGLVARAVKRFGRDALAPALRQWRSAARELGNRARDVHDAALHVFKRLLLKDRDALLRAWVLWQAQVWVAQEAYWRAQRIVPEAQRSTRVTLSSAMAAAERTVRRMLRKRLGAGWRAWIDALGAHRALHRREETMRLVVRRMRRRELVFGVDVWARRAREAAAAAGARARALGAFVHALHLWRRRDLGAALRAWRTYLDGLSLSGRACRMVSRAFAKIAHRGAADALRRWRAFLQRLDAAEAAARRCARALRRWDMRDAGRALATWRRKAESELALEVAGRAGGVLDSPERTFGEWFGSSKRGRRSRSPSPARPRAVPRLHARRMLAAHFDAWVGLVADRWNVRRLAMRASEDVATRRFVQGKCTPIYFHGMPMLRVTALFEGVVEKVTHTVGPLAITQHAYLHRAPAARASPAKARRAAPLEFFEPSSRAIAQFDKACRTRPVDTVADLAYERARRQVGSPEAARAARAPRRLGARRAGPGRDAYATPRGKSEITNATASLERVLVPFTNGTVFFGSAEKS</sequence>
<feature type="compositionally biased region" description="Low complexity" evidence="1">
    <location>
        <begin position="2507"/>
        <end position="2518"/>
    </location>
</feature>
<feature type="region of interest" description="Disordered" evidence="1">
    <location>
        <begin position="3004"/>
        <end position="3024"/>
    </location>
</feature>
<feature type="compositionally biased region" description="Basic and acidic residues" evidence="1">
    <location>
        <begin position="1"/>
        <end position="10"/>
    </location>
</feature>
<feature type="compositionally biased region" description="Low complexity" evidence="1">
    <location>
        <begin position="2473"/>
        <end position="2488"/>
    </location>
</feature>
<reference evidence="2 3" key="1">
    <citation type="submission" date="2024-03" db="EMBL/GenBank/DDBJ databases">
        <title>Aureococcus anophagefferens CCMP1851 and Kratosvirus quantuckense: Draft genome of a second virus-susceptible host strain in the model system.</title>
        <authorList>
            <person name="Chase E."/>
            <person name="Truchon A.R."/>
            <person name="Schepens W."/>
            <person name="Wilhelm S.W."/>
        </authorList>
    </citation>
    <scope>NUCLEOTIDE SEQUENCE [LARGE SCALE GENOMIC DNA]</scope>
    <source>
        <strain evidence="2 3">CCMP1851</strain>
    </source>
</reference>
<evidence type="ECO:0000313" key="3">
    <source>
        <dbReference type="Proteomes" id="UP001363151"/>
    </source>
</evidence>
<evidence type="ECO:0000313" key="2">
    <source>
        <dbReference type="EMBL" id="KAK7253998.1"/>
    </source>
</evidence>
<dbReference type="EMBL" id="JBBJCI010000033">
    <property type="protein sequence ID" value="KAK7253998.1"/>
    <property type="molecule type" value="Genomic_DNA"/>
</dbReference>
<name>A0ABR1GDM8_AURAN</name>
<accession>A0ABR1GDM8</accession>
<feature type="region of interest" description="Disordered" evidence="1">
    <location>
        <begin position="2468"/>
        <end position="2518"/>
    </location>
</feature>
<protein>
    <recommendedName>
        <fullName evidence="4">Sfi1 spindle body domain-containing protein</fullName>
    </recommendedName>
</protein>
<keyword evidence="3" id="KW-1185">Reference proteome</keyword>
<comment type="caution">
    <text evidence="2">The sequence shown here is derived from an EMBL/GenBank/DDBJ whole genome shotgun (WGS) entry which is preliminary data.</text>
</comment>
<organism evidence="2 3">
    <name type="scientific">Aureococcus anophagefferens</name>
    <name type="common">Harmful bloom alga</name>
    <dbReference type="NCBI Taxonomy" id="44056"/>
    <lineage>
        <taxon>Eukaryota</taxon>
        <taxon>Sar</taxon>
        <taxon>Stramenopiles</taxon>
        <taxon>Ochrophyta</taxon>
        <taxon>Pelagophyceae</taxon>
        <taxon>Pelagomonadales</taxon>
        <taxon>Pelagomonadaceae</taxon>
        <taxon>Aureococcus</taxon>
    </lineage>
</organism>
<proteinExistence type="predicted"/>
<evidence type="ECO:0000256" key="1">
    <source>
        <dbReference type="SAM" id="MobiDB-lite"/>
    </source>
</evidence>